<name>A0A8F1MAK7_9BACT</name>
<sequence length="58" mass="6462">MEGFDGEAEEQVAVNELHKIANFASEVVNGRCFYKLPLDEQLDVLSQYECAAHVPSGY</sequence>
<gene>
    <name evidence="1" type="ORF">KOY48_03010</name>
</gene>
<dbReference type="KEGG" id="mnd:KOY48_03010"/>
<reference evidence="1" key="1">
    <citation type="submission" date="2021-06" db="EMBL/GenBank/DDBJ databases">
        <title>An adapted protocol for Saccharibacteria cultivation: two new species join this phylum of Candidate Phyla Radiations.</title>
        <authorList>
            <person name="Ibrahim A."/>
            <person name="Maatouk M."/>
            <person name="Zgheib R."/>
            <person name="Haddad G."/>
            <person name="Bou Khalil J."/>
            <person name="Raoult D."/>
            <person name="Bittar F."/>
        </authorList>
    </citation>
    <scope>NUCLEOTIDE SEQUENCE</scope>
    <source>
        <strain evidence="1">IHU1</strain>
    </source>
</reference>
<dbReference type="Proteomes" id="UP000679129">
    <property type="component" value="Chromosome"/>
</dbReference>
<organism evidence="1 2">
    <name type="scientific">Candidatus Minimicrobia naudis</name>
    <dbReference type="NCBI Taxonomy" id="2841263"/>
    <lineage>
        <taxon>Bacteria</taxon>
        <taxon>Candidatus Saccharimonadota</taxon>
        <taxon>Candidatus Saccharimonadota incertae sedis</taxon>
        <taxon>Candidatus Minimicrobia</taxon>
    </lineage>
</organism>
<evidence type="ECO:0000313" key="1">
    <source>
        <dbReference type="EMBL" id="QWQ31881.1"/>
    </source>
</evidence>
<proteinExistence type="predicted"/>
<keyword evidence="2" id="KW-1185">Reference proteome</keyword>
<evidence type="ECO:0000313" key="2">
    <source>
        <dbReference type="Proteomes" id="UP000679129"/>
    </source>
</evidence>
<protein>
    <submittedName>
        <fullName evidence="1">Uncharacterized protein</fullName>
    </submittedName>
</protein>
<dbReference type="AlphaFoldDB" id="A0A8F1MAK7"/>
<dbReference type="EMBL" id="CP076460">
    <property type="protein sequence ID" value="QWQ31881.1"/>
    <property type="molecule type" value="Genomic_DNA"/>
</dbReference>
<accession>A0A8F1MAK7</accession>